<dbReference type="SUPFAM" id="SSF46894">
    <property type="entry name" value="C-terminal effector domain of the bipartite response regulators"/>
    <property type="match status" value="1"/>
</dbReference>
<dbReference type="GO" id="GO:0005737">
    <property type="term" value="C:cytoplasm"/>
    <property type="evidence" value="ECO:0007669"/>
    <property type="project" value="TreeGrafter"/>
</dbReference>
<dbReference type="RefSeq" id="WP_203743980.1">
    <property type="nucleotide sequence ID" value="NZ_BAAAUC010000001.1"/>
</dbReference>
<comment type="caution">
    <text evidence="4">The sequence shown here is derived from an EMBL/GenBank/DDBJ whole genome shotgun (WGS) entry which is preliminary data.</text>
</comment>
<accession>A0A919IM73</accession>
<dbReference type="GO" id="GO:0003677">
    <property type="term" value="F:DNA binding"/>
    <property type="evidence" value="ECO:0007669"/>
    <property type="project" value="InterPro"/>
</dbReference>
<evidence type="ECO:0000256" key="2">
    <source>
        <dbReference type="ARBA" id="ARBA00022840"/>
    </source>
</evidence>
<dbReference type="CDD" id="cd06170">
    <property type="entry name" value="LuxR_C_like"/>
    <property type="match status" value="1"/>
</dbReference>
<dbReference type="GO" id="GO:0005524">
    <property type="term" value="F:ATP binding"/>
    <property type="evidence" value="ECO:0007669"/>
    <property type="project" value="UniProtKB-KW"/>
</dbReference>
<dbReference type="PRINTS" id="PR00038">
    <property type="entry name" value="HTHLUXR"/>
</dbReference>
<dbReference type="InterPro" id="IPR000792">
    <property type="entry name" value="Tscrpt_reg_LuxR_C"/>
</dbReference>
<keyword evidence="2" id="KW-0067">ATP-binding</keyword>
<dbReference type="Pfam" id="PF13191">
    <property type="entry name" value="AAA_16"/>
    <property type="match status" value="1"/>
</dbReference>
<dbReference type="InterPro" id="IPR027417">
    <property type="entry name" value="P-loop_NTPase"/>
</dbReference>
<dbReference type="InterPro" id="IPR016032">
    <property type="entry name" value="Sig_transdc_resp-reg_C-effctor"/>
</dbReference>
<dbReference type="PROSITE" id="PS50043">
    <property type="entry name" value="HTH_LUXR_2"/>
    <property type="match status" value="1"/>
</dbReference>
<proteinExistence type="predicted"/>
<evidence type="ECO:0000313" key="4">
    <source>
        <dbReference type="EMBL" id="GID66887.1"/>
    </source>
</evidence>
<evidence type="ECO:0000313" key="5">
    <source>
        <dbReference type="Proteomes" id="UP000619479"/>
    </source>
</evidence>
<sequence length="913" mass="96027">MLRGRDSERAVLTGLVEASRGGQSGALVLTGAAGMGKTALLDEAVAAARGLQVARVAGIESERELPFAALHQLCGPLLPLLDRLPLPQRDALRITFGLQMGAAPEPFLVGLAVLSLLAEAASEQPLVCLIDDAQWLDQASARTLAFVARRLLAESVVMIFAVREPAAETAGILRTLPELRISGLRDADARALLAEVVRWPLDADVREAVLAEARGNPLALLELPQTWSPVTLAGGFGLPQGRIEESFLRRVDILPADARMLLLLAAADPVGDAALLQRAAALLELGPEAGEPLRAAGLLQIGSRVVFRHTLVRSAVYGAASSADRRQAHQALALATSPETDPDRHAWHHAHATVGADESVAVKLEASAGRAQARGGLAAAAAFLRRAAEFSADPARRADRALLAARATYRAGSPDAAAALLAGASAGPPDTLRGARISLLRAEMAFASPARSTEAPGLLLDAAQQFEGIDVVRARRTYLESFAAAVFVGRFAGDTGLAEVAAAAGKAPPTEGADAAPDLLLDGLAQLYTDGFGAGAGLVRQALDSIRGNATDQDTVHQFYVVSHAAHTVWDDEAWQELTSRHLRIARTTGALSGLTFILYQRLALHLHQGEISQAAALIDEVDAVGVATGDGQPPIAALAVAAWRGQEADVARLLPGVTETLTARGQGAVLTAMHMFAAVLHNGLGHYAQAHAAAADATSYPPETGFANWALVELVEAAERSGDRASAAQALERLTARIGPSGGEWGLGIEARSRALVTDGAAAEPLYREAIDRLGRCRGAFILARTHLVYGEWLRRAGRTSDARAALRTAHEMFVSFGAEAFAERAGRELAATGAPARSRVHAAPSDLTAQERQIARRARDGQSNAEIGAELFLSGRTVEWHLRKVFTKLGISNRRELRTALPKNALAELSG</sequence>
<reference evidence="4" key="1">
    <citation type="submission" date="2021-01" db="EMBL/GenBank/DDBJ databases">
        <title>Whole genome shotgun sequence of Actinoplanes cyaneus NBRC 14990.</title>
        <authorList>
            <person name="Komaki H."/>
            <person name="Tamura T."/>
        </authorList>
    </citation>
    <scope>NUCLEOTIDE SEQUENCE</scope>
    <source>
        <strain evidence="4">NBRC 14990</strain>
    </source>
</reference>
<dbReference type="GO" id="GO:0006355">
    <property type="term" value="P:regulation of DNA-templated transcription"/>
    <property type="evidence" value="ECO:0007669"/>
    <property type="project" value="InterPro"/>
</dbReference>
<keyword evidence="5" id="KW-1185">Reference proteome</keyword>
<dbReference type="AlphaFoldDB" id="A0A919IM73"/>
<dbReference type="InterPro" id="IPR041664">
    <property type="entry name" value="AAA_16"/>
</dbReference>
<dbReference type="Gene3D" id="1.10.10.10">
    <property type="entry name" value="Winged helix-like DNA-binding domain superfamily/Winged helix DNA-binding domain"/>
    <property type="match status" value="1"/>
</dbReference>
<dbReference type="SUPFAM" id="SSF52540">
    <property type="entry name" value="P-loop containing nucleoside triphosphate hydrolases"/>
    <property type="match status" value="1"/>
</dbReference>
<organism evidence="4 5">
    <name type="scientific">Actinoplanes cyaneus</name>
    <dbReference type="NCBI Taxonomy" id="52696"/>
    <lineage>
        <taxon>Bacteria</taxon>
        <taxon>Bacillati</taxon>
        <taxon>Actinomycetota</taxon>
        <taxon>Actinomycetes</taxon>
        <taxon>Micromonosporales</taxon>
        <taxon>Micromonosporaceae</taxon>
        <taxon>Actinoplanes</taxon>
    </lineage>
</organism>
<dbReference type="GO" id="GO:0004016">
    <property type="term" value="F:adenylate cyclase activity"/>
    <property type="evidence" value="ECO:0007669"/>
    <property type="project" value="TreeGrafter"/>
</dbReference>
<dbReference type="PANTHER" id="PTHR16305">
    <property type="entry name" value="TESTICULAR SOLUBLE ADENYLYL CYCLASE"/>
    <property type="match status" value="1"/>
</dbReference>
<dbReference type="EMBL" id="BOMH01000036">
    <property type="protein sequence ID" value="GID66887.1"/>
    <property type="molecule type" value="Genomic_DNA"/>
</dbReference>
<evidence type="ECO:0000259" key="3">
    <source>
        <dbReference type="PROSITE" id="PS50043"/>
    </source>
</evidence>
<dbReference type="Proteomes" id="UP000619479">
    <property type="component" value="Unassembled WGS sequence"/>
</dbReference>
<dbReference type="InterPro" id="IPR036388">
    <property type="entry name" value="WH-like_DNA-bd_sf"/>
</dbReference>
<dbReference type="Pfam" id="PF00196">
    <property type="entry name" value="GerE"/>
    <property type="match status" value="1"/>
</dbReference>
<protein>
    <submittedName>
        <fullName evidence="4">Helix-turn-helix transcriptional regulator</fullName>
    </submittedName>
</protein>
<feature type="domain" description="HTH luxR-type" evidence="3">
    <location>
        <begin position="842"/>
        <end position="907"/>
    </location>
</feature>
<evidence type="ECO:0000256" key="1">
    <source>
        <dbReference type="ARBA" id="ARBA00022741"/>
    </source>
</evidence>
<name>A0A919IM73_9ACTN</name>
<keyword evidence="1" id="KW-0547">Nucleotide-binding</keyword>
<dbReference type="SMART" id="SM00421">
    <property type="entry name" value="HTH_LUXR"/>
    <property type="match status" value="1"/>
</dbReference>
<dbReference type="PANTHER" id="PTHR16305:SF35">
    <property type="entry name" value="TRANSCRIPTIONAL ACTIVATOR DOMAIN"/>
    <property type="match status" value="1"/>
</dbReference>
<gene>
    <name evidence="4" type="ORF">Acy02nite_47680</name>
</gene>